<dbReference type="Pfam" id="PF01571">
    <property type="entry name" value="GCV_T"/>
    <property type="match status" value="1"/>
</dbReference>
<keyword evidence="3" id="KW-1185">Reference proteome</keyword>
<dbReference type="Proteomes" id="UP000238413">
    <property type="component" value="Chromosome"/>
</dbReference>
<dbReference type="InterPro" id="IPR006222">
    <property type="entry name" value="GCVT_N"/>
</dbReference>
<evidence type="ECO:0000313" key="3">
    <source>
        <dbReference type="Proteomes" id="UP000238413"/>
    </source>
</evidence>
<accession>A0ABM6SJ73</accession>
<dbReference type="SUPFAM" id="SSF103025">
    <property type="entry name" value="Folate-binding domain"/>
    <property type="match status" value="1"/>
</dbReference>
<dbReference type="InterPro" id="IPR028896">
    <property type="entry name" value="GcvT/YgfZ/DmdA"/>
</dbReference>
<evidence type="ECO:0000313" key="2">
    <source>
        <dbReference type="EMBL" id="AVH54524.1"/>
    </source>
</evidence>
<evidence type="ECO:0000259" key="1">
    <source>
        <dbReference type="Pfam" id="PF01571"/>
    </source>
</evidence>
<dbReference type="PANTHER" id="PTHR43757">
    <property type="entry name" value="AMINOMETHYLTRANSFERASE"/>
    <property type="match status" value="1"/>
</dbReference>
<sequence>MTFFSLEDKIRQAGGNPARMLREDPTEPYLFPFREQFSNWRDEQTAWATTATLFDQSFHMQDIYFTGPDVKRLFSESAVNNFATFGRNRAKQLVAVNPDGDIIGDGIVFGFEDDRYVLVGTPPASDWLAFRAQSGDYDVEVEADPATPFNPNPRKKFRYQLQGPRSLDIIRKAAGDAIDHIKFFQMGEFQIAGVPIRALNHTMMGVPGQEHTGLEMTGPVAESQRVLDALVHAGEEFGMRMGGSLAYATVAQASGWFPMPVPAVYLGDELRAYRQHLPAASFEGRASIGGSLESDDIRDYYLTPWDLGYGHLIHFEHEFVGRDGLLARKDEPHKTKVFLRWNDQDAGDAITSSLFDAPNGAKFMEMPSAAYAMAHYDQVRVSGTQIGVANWPVYITNFGGWVPTGLIDDQYAKEGTEVEVLWGNESAIGVKPRVEAHKTRGIRATVHTAPPLKKH</sequence>
<dbReference type="PANTHER" id="PTHR43757:SF2">
    <property type="entry name" value="AMINOMETHYLTRANSFERASE, MITOCHONDRIAL"/>
    <property type="match status" value="1"/>
</dbReference>
<name>A0ABM6SJ73_9ACTN</name>
<dbReference type="InterPro" id="IPR027266">
    <property type="entry name" value="TrmE/GcvT-like"/>
</dbReference>
<dbReference type="RefSeq" id="WP_099506641.1">
    <property type="nucleotide sequence ID" value="NZ_CP026652.1"/>
</dbReference>
<dbReference type="EMBL" id="CP026652">
    <property type="protein sequence ID" value="AVH54524.1"/>
    <property type="molecule type" value="Genomic_DNA"/>
</dbReference>
<proteinExistence type="predicted"/>
<feature type="domain" description="GCVT N-terminal" evidence="1">
    <location>
        <begin position="28"/>
        <end position="248"/>
    </location>
</feature>
<gene>
    <name evidence="2" type="ORF">C4B68_00235</name>
</gene>
<organism evidence="2 3">
    <name type="scientific">Streptomyces dengpaensis</name>
    <dbReference type="NCBI Taxonomy" id="2049881"/>
    <lineage>
        <taxon>Bacteria</taxon>
        <taxon>Bacillati</taxon>
        <taxon>Actinomycetota</taxon>
        <taxon>Actinomycetes</taxon>
        <taxon>Kitasatosporales</taxon>
        <taxon>Streptomycetaceae</taxon>
        <taxon>Streptomyces</taxon>
    </lineage>
</organism>
<reference evidence="2 3" key="1">
    <citation type="submission" date="2018-02" db="EMBL/GenBank/DDBJ databases">
        <title>Complete genome sequence of Streptomyces dengpaensis, the producer of angucyclines.</title>
        <authorList>
            <person name="Yumei L."/>
        </authorList>
    </citation>
    <scope>NUCLEOTIDE SEQUENCE [LARGE SCALE GENOMIC DNA]</scope>
    <source>
        <strain evidence="2 3">XZHG99</strain>
    </source>
</reference>
<dbReference type="Gene3D" id="3.30.1360.120">
    <property type="entry name" value="Probable tRNA modification gtpase trme, domain 1"/>
    <property type="match status" value="1"/>
</dbReference>
<protein>
    <submittedName>
        <fullName evidence="2">Glycine cleavage system protein T</fullName>
    </submittedName>
</protein>